<feature type="compositionally biased region" description="Low complexity" evidence="1">
    <location>
        <begin position="18"/>
        <end position="38"/>
    </location>
</feature>
<dbReference type="EMBL" id="LT559118">
    <property type="protein sequence ID" value="SBO96068.1"/>
    <property type="molecule type" value="Genomic_DNA"/>
</dbReference>
<proteinExistence type="predicted"/>
<name>A0A1M4EBJ5_9ACTN</name>
<accession>A0A1M4EBJ5</accession>
<gene>
    <name evidence="2" type="ORF">BN4615_P5584</name>
</gene>
<reference evidence="2" key="1">
    <citation type="submission" date="2016-04" db="EMBL/GenBank/DDBJ databases">
        <authorList>
            <person name="Evans L.H."/>
            <person name="Alamgir A."/>
            <person name="Owens N."/>
            <person name="Weber N.D."/>
            <person name="Virtaneva K."/>
            <person name="Barbian K."/>
            <person name="Babar A."/>
            <person name="Rosenke K."/>
        </authorList>
    </citation>
    <scope>NUCLEOTIDE SEQUENCE</scope>
    <source>
        <strain evidence="2">Nono1</strain>
    </source>
</reference>
<protein>
    <submittedName>
        <fullName evidence="2">Uncharacterized protein</fullName>
    </submittedName>
</protein>
<sequence length="59" mass="5967">MRPVPPLVGPRPAGGLGASDAHALDASDASDTGEAPPRAAAVAMAMSRLRAAAGYRRHF</sequence>
<evidence type="ECO:0000313" key="2">
    <source>
        <dbReference type="EMBL" id="SBO96068.1"/>
    </source>
</evidence>
<dbReference type="AlphaFoldDB" id="A0A1M4EBJ5"/>
<evidence type="ECO:0000256" key="1">
    <source>
        <dbReference type="SAM" id="MobiDB-lite"/>
    </source>
</evidence>
<organism evidence="2">
    <name type="scientific">Nonomuraea gerenzanensis</name>
    <dbReference type="NCBI Taxonomy" id="93944"/>
    <lineage>
        <taxon>Bacteria</taxon>
        <taxon>Bacillati</taxon>
        <taxon>Actinomycetota</taxon>
        <taxon>Actinomycetes</taxon>
        <taxon>Streptosporangiales</taxon>
        <taxon>Streptosporangiaceae</taxon>
        <taxon>Nonomuraea</taxon>
    </lineage>
</organism>
<feature type="region of interest" description="Disordered" evidence="1">
    <location>
        <begin position="1"/>
        <end position="38"/>
    </location>
</feature>